<dbReference type="NCBIfam" id="TIGR00229">
    <property type="entry name" value="sensory_box"/>
    <property type="match status" value="2"/>
</dbReference>
<accession>A0A068RV46</accession>
<dbReference type="GO" id="GO:0043565">
    <property type="term" value="F:sequence-specific DNA binding"/>
    <property type="evidence" value="ECO:0007669"/>
    <property type="project" value="InterPro"/>
</dbReference>
<evidence type="ECO:0000256" key="5">
    <source>
        <dbReference type="ARBA" id="ARBA00022723"/>
    </source>
</evidence>
<evidence type="ECO:0000256" key="10">
    <source>
        <dbReference type="ARBA" id="ARBA00023015"/>
    </source>
</evidence>
<dbReference type="InterPro" id="IPR013088">
    <property type="entry name" value="Znf_NHR/GATA"/>
</dbReference>
<dbReference type="GO" id="GO:0006355">
    <property type="term" value="P:regulation of DNA-templated transcription"/>
    <property type="evidence" value="ECO:0007669"/>
    <property type="project" value="InterPro"/>
</dbReference>
<dbReference type="InterPro" id="IPR000679">
    <property type="entry name" value="Znf_GATA"/>
</dbReference>
<evidence type="ECO:0000256" key="9">
    <source>
        <dbReference type="ARBA" id="ARBA00022991"/>
    </source>
</evidence>
<feature type="domain" description="PAC" evidence="18">
    <location>
        <begin position="189"/>
        <end position="243"/>
    </location>
</feature>
<dbReference type="PROSITE" id="PS50114">
    <property type="entry name" value="GATA_ZN_FINGER_2"/>
    <property type="match status" value="1"/>
</dbReference>
<evidence type="ECO:0000256" key="12">
    <source>
        <dbReference type="ARBA" id="ARBA00023159"/>
    </source>
</evidence>
<evidence type="ECO:0000313" key="21">
    <source>
        <dbReference type="Proteomes" id="UP000027586"/>
    </source>
</evidence>
<keyword evidence="2" id="KW-0716">Sensory transduction</keyword>
<organism evidence="20 21">
    <name type="scientific">Lichtheimia corymbifera JMRC:FSU:9682</name>
    <dbReference type="NCBI Taxonomy" id="1263082"/>
    <lineage>
        <taxon>Eukaryota</taxon>
        <taxon>Fungi</taxon>
        <taxon>Fungi incertae sedis</taxon>
        <taxon>Mucoromycota</taxon>
        <taxon>Mucoromycotina</taxon>
        <taxon>Mucoromycetes</taxon>
        <taxon>Mucorales</taxon>
        <taxon>Lichtheimiaceae</taxon>
        <taxon>Lichtheimia</taxon>
    </lineage>
</organism>
<proteinExistence type="predicted"/>
<keyword evidence="4" id="KW-0288">FMN</keyword>
<dbReference type="PANTHER" id="PTHR47429:SF7">
    <property type="entry name" value="GATA-FACTOR"/>
    <property type="match status" value="1"/>
</dbReference>
<keyword evidence="8" id="KW-0862">Zinc</keyword>
<dbReference type="VEuPathDB" id="FungiDB:LCOR_04908.1"/>
<dbReference type="GO" id="GO:0008270">
    <property type="term" value="F:zinc ion binding"/>
    <property type="evidence" value="ECO:0007669"/>
    <property type="project" value="UniProtKB-KW"/>
</dbReference>
<dbReference type="PROSITE" id="PS50112">
    <property type="entry name" value="PAS"/>
    <property type="match status" value="2"/>
</dbReference>
<dbReference type="CDD" id="cd00130">
    <property type="entry name" value="PAS"/>
    <property type="match status" value="2"/>
</dbReference>
<feature type="region of interest" description="Disordered" evidence="16">
    <location>
        <begin position="668"/>
        <end position="696"/>
    </location>
</feature>
<evidence type="ECO:0000256" key="13">
    <source>
        <dbReference type="ARBA" id="ARBA00023163"/>
    </source>
</evidence>
<evidence type="ECO:0000256" key="8">
    <source>
        <dbReference type="ARBA" id="ARBA00022833"/>
    </source>
</evidence>
<keyword evidence="5" id="KW-0479">Metal-binding</keyword>
<sequence>MTSQQEPFDLMQDSDDDELQLASGGGAVPMTDLTAAMDPFAGILDAESSDPTFNVVAPQSTAPPATTTSALPLSTSTCGGALTGVYSSSGFDMIGILSRVVNRPNPLINLGPIDMSCSFLVTDARQFDCPIVYCSPNFETLTGYKSEEILGRNCRFLQAPDGLVTEGSRRQHTDNLAAYHLKSYLLQAKEHQASIINYKKGGQPFVNLVTVIPVPDDNNETAFFVGLQIDLVEQPNAILEKMKNNTYMINYQQINIPPYIPSQGVATDPVDEYFYELPSTAPITSIARPEILRLIACTGDNEQQVQQEWNRLLLDQSRDFIHVLSLKGFFLYSSRSCSKLLEYDPEELVGHSLGSICHPSDIVPVMRDIKDAVSTGDQNKVVSLLYRVRRKYSGYMWFECKGKIHMDVNKGRKCLILAGRERSVYHLDRKEVSNANASAIPEAIAADPLTSEFWCKMSLEGLFLRVTKPVETVLGYTPKSLQGSSVFRYAGDSNIPDISRALGLVSRCEIVNLTHTIRNTRGQYIQVVSTFYPGNVSSGVGKADFALVQMRLANSDDNTKRGGGGGGGDQVTGEGNLFAELETVRSTSWQYEMHQLEQANAKLRAEIEELESGNNDKKRKKKVAASTTEENPKICAHCHRKDSPEWRRGPNGPKELCNACGLKYAKSMAAASKRQEDPSSSSSSNVGLVGSGEGEH</sequence>
<dbReference type="FunFam" id="3.30.450.20:FF:000064">
    <property type="entry name" value="Vivid PAS protein VVD"/>
    <property type="match status" value="1"/>
</dbReference>
<evidence type="ECO:0000259" key="18">
    <source>
        <dbReference type="PROSITE" id="PS50113"/>
    </source>
</evidence>
<feature type="domain" description="PAS" evidence="17">
    <location>
        <begin position="306"/>
        <end position="376"/>
    </location>
</feature>
<dbReference type="PROSITE" id="PS50113">
    <property type="entry name" value="PAC"/>
    <property type="match status" value="1"/>
</dbReference>
<dbReference type="GO" id="GO:0005634">
    <property type="term" value="C:nucleus"/>
    <property type="evidence" value="ECO:0007669"/>
    <property type="project" value="TreeGrafter"/>
</dbReference>
<keyword evidence="11" id="KW-0238">DNA-binding</keyword>
<evidence type="ECO:0000256" key="15">
    <source>
        <dbReference type="PROSITE-ProRule" id="PRU00094"/>
    </source>
</evidence>
<reference evidence="20" key="1">
    <citation type="submission" date="2013-08" db="EMBL/GenBank/DDBJ databases">
        <title>Gene expansion shapes genome architecture in the human pathogen Lichtheimia corymbifera: an evolutionary genomics analysis in the ancient terrestrial Mucorales (Mucoromycotina).</title>
        <authorList>
            <person name="Schwartze V.U."/>
            <person name="Winter S."/>
            <person name="Shelest E."/>
            <person name="Marcet-Houben M."/>
            <person name="Horn F."/>
            <person name="Wehner S."/>
            <person name="Hoffmann K."/>
            <person name="Riege K."/>
            <person name="Sammeth M."/>
            <person name="Nowrousian M."/>
            <person name="Valiante V."/>
            <person name="Linde J."/>
            <person name="Jacobsen I.D."/>
            <person name="Marz M."/>
            <person name="Brakhage A.A."/>
            <person name="Gabaldon T."/>
            <person name="Bocker S."/>
            <person name="Voigt K."/>
        </authorList>
    </citation>
    <scope>NUCLEOTIDE SEQUENCE [LARGE SCALE GENOMIC DNA]</scope>
    <source>
        <strain evidence="20">FSU 9682</strain>
    </source>
</reference>
<dbReference type="Gene3D" id="3.30.450.20">
    <property type="entry name" value="PAS domain"/>
    <property type="match status" value="3"/>
</dbReference>
<feature type="domain" description="PAS" evidence="17">
    <location>
        <begin position="119"/>
        <end position="153"/>
    </location>
</feature>
<evidence type="ECO:0000256" key="14">
    <source>
        <dbReference type="ARBA" id="ARBA00023170"/>
    </source>
</evidence>
<evidence type="ECO:0000256" key="3">
    <source>
        <dbReference type="ARBA" id="ARBA00022630"/>
    </source>
</evidence>
<dbReference type="PANTHER" id="PTHR47429">
    <property type="entry name" value="PROTEIN TWIN LOV 1"/>
    <property type="match status" value="1"/>
</dbReference>
<dbReference type="EMBL" id="CBTN010000018">
    <property type="protein sequence ID" value="CDH53570.1"/>
    <property type="molecule type" value="Genomic_DNA"/>
</dbReference>
<evidence type="ECO:0000256" key="16">
    <source>
        <dbReference type="SAM" id="MobiDB-lite"/>
    </source>
</evidence>
<protein>
    <submittedName>
        <fullName evidence="20">Tuber borchii white collar-1</fullName>
    </submittedName>
</protein>
<feature type="domain" description="GATA-type" evidence="19">
    <location>
        <begin position="629"/>
        <end position="664"/>
    </location>
</feature>
<dbReference type="Pfam" id="PF00320">
    <property type="entry name" value="GATA"/>
    <property type="match status" value="1"/>
</dbReference>
<dbReference type="SUPFAM" id="SSF55785">
    <property type="entry name" value="PYP-like sensor domain (PAS domain)"/>
    <property type="match status" value="2"/>
</dbReference>
<evidence type="ECO:0000259" key="19">
    <source>
        <dbReference type="PROSITE" id="PS50114"/>
    </source>
</evidence>
<keyword evidence="7 15" id="KW-0863">Zinc-finger</keyword>
<evidence type="ECO:0000259" key="17">
    <source>
        <dbReference type="PROSITE" id="PS50112"/>
    </source>
</evidence>
<keyword evidence="14" id="KW-0675">Receptor</keyword>
<evidence type="ECO:0000256" key="11">
    <source>
        <dbReference type="ARBA" id="ARBA00023125"/>
    </source>
</evidence>
<evidence type="ECO:0000256" key="7">
    <source>
        <dbReference type="ARBA" id="ARBA00022771"/>
    </source>
</evidence>
<dbReference type="Pfam" id="PF13426">
    <property type="entry name" value="PAS_9"/>
    <property type="match status" value="1"/>
</dbReference>
<dbReference type="InterPro" id="IPR000014">
    <property type="entry name" value="PAS"/>
</dbReference>
<dbReference type="InterPro" id="IPR013655">
    <property type="entry name" value="PAS_fold_3"/>
</dbReference>
<dbReference type="STRING" id="1263082.A0A068RV46"/>
<dbReference type="Gene3D" id="3.30.50.10">
    <property type="entry name" value="Erythroid Transcription Factor GATA-1, subunit A"/>
    <property type="match status" value="1"/>
</dbReference>
<keyword evidence="12" id="KW-0010">Activator</keyword>
<dbReference type="InterPro" id="IPR000700">
    <property type="entry name" value="PAS-assoc_C"/>
</dbReference>
<keyword evidence="13" id="KW-0804">Transcription</keyword>
<evidence type="ECO:0000256" key="1">
    <source>
        <dbReference type="ARBA" id="ARBA00022543"/>
    </source>
</evidence>
<dbReference type="SMART" id="SM00086">
    <property type="entry name" value="PAC"/>
    <property type="match status" value="2"/>
</dbReference>
<keyword evidence="21" id="KW-1185">Reference proteome</keyword>
<dbReference type="SMART" id="SM00401">
    <property type="entry name" value="ZnF_GATA"/>
    <property type="match status" value="1"/>
</dbReference>
<dbReference type="OrthoDB" id="447251at2759"/>
<dbReference type="GO" id="GO:0009881">
    <property type="term" value="F:photoreceptor activity"/>
    <property type="evidence" value="ECO:0007669"/>
    <property type="project" value="UniProtKB-KW"/>
</dbReference>
<dbReference type="CDD" id="cd00202">
    <property type="entry name" value="ZnF_GATA"/>
    <property type="match status" value="1"/>
</dbReference>
<dbReference type="SUPFAM" id="SSF57716">
    <property type="entry name" value="Glucocorticoid receptor-like (DNA-binding domain)"/>
    <property type="match status" value="1"/>
</dbReference>
<evidence type="ECO:0000313" key="20">
    <source>
        <dbReference type="EMBL" id="CDH53570.1"/>
    </source>
</evidence>
<keyword evidence="3" id="KW-0285">Flavoprotein</keyword>
<dbReference type="InterPro" id="IPR035965">
    <property type="entry name" value="PAS-like_dom_sf"/>
</dbReference>
<comment type="caution">
    <text evidence="20">The sequence shown here is derived from an EMBL/GenBank/DDBJ whole genome shotgun (WGS) entry which is preliminary data.</text>
</comment>
<dbReference type="Proteomes" id="UP000027586">
    <property type="component" value="Unassembled WGS sequence"/>
</dbReference>
<dbReference type="SMART" id="SM00091">
    <property type="entry name" value="PAS"/>
    <property type="match status" value="3"/>
</dbReference>
<name>A0A068RV46_9FUNG</name>
<keyword evidence="1" id="KW-0600">Photoreceptor protein</keyword>
<evidence type="ECO:0000256" key="4">
    <source>
        <dbReference type="ARBA" id="ARBA00022643"/>
    </source>
</evidence>
<gene>
    <name evidence="20" type="ORF">LCOR_04908.1</name>
</gene>
<dbReference type="AlphaFoldDB" id="A0A068RV46"/>
<keyword evidence="10" id="KW-0805">Transcription regulation</keyword>
<keyword evidence="9" id="KW-0157">Chromophore</keyword>
<dbReference type="InterPro" id="IPR001610">
    <property type="entry name" value="PAC"/>
</dbReference>
<dbReference type="Pfam" id="PF08447">
    <property type="entry name" value="PAS_3"/>
    <property type="match status" value="1"/>
</dbReference>
<feature type="region of interest" description="Disordered" evidence="16">
    <location>
        <begin position="1"/>
        <end position="24"/>
    </location>
</feature>
<evidence type="ECO:0000256" key="6">
    <source>
        <dbReference type="ARBA" id="ARBA00022737"/>
    </source>
</evidence>
<feature type="region of interest" description="Disordered" evidence="16">
    <location>
        <begin position="610"/>
        <end position="632"/>
    </location>
</feature>
<dbReference type="PROSITE" id="PS00344">
    <property type="entry name" value="GATA_ZN_FINGER_1"/>
    <property type="match status" value="1"/>
</dbReference>
<keyword evidence="6" id="KW-0677">Repeat</keyword>
<evidence type="ECO:0000256" key="2">
    <source>
        <dbReference type="ARBA" id="ARBA00022606"/>
    </source>
</evidence>